<name>A0A9X2MJ52_9FIRM</name>
<dbReference type="OrthoDB" id="1956413at2"/>
<dbReference type="AlphaFoldDB" id="A0A9X2MJ52"/>
<sequence>MMGKFKEKLGEEINIGSISNDELMAALDQIGRDLIYNYFLYGEDVSHEVFIENLKRYLELNKYF</sequence>
<accession>A0A9X2MJ52</accession>
<evidence type="ECO:0000313" key="1">
    <source>
        <dbReference type="EMBL" id="MCR2044483.1"/>
    </source>
</evidence>
<comment type="caution">
    <text evidence="1">The sequence shown here is derived from an EMBL/GenBank/DDBJ whole genome shotgun (WGS) entry which is preliminary data.</text>
</comment>
<proteinExistence type="predicted"/>
<dbReference type="RefSeq" id="WP_042683383.1">
    <property type="nucleotide sequence ID" value="NZ_CABKTM010000075.1"/>
</dbReference>
<dbReference type="EMBL" id="JANJZL010000006">
    <property type="protein sequence ID" value="MCR2044483.1"/>
    <property type="molecule type" value="Genomic_DNA"/>
</dbReference>
<gene>
    <name evidence="1" type="ORF">NSA23_10190</name>
</gene>
<reference evidence="1" key="1">
    <citation type="submission" date="2022-07" db="EMBL/GenBank/DDBJ databases">
        <title>Enhanced cultured diversity of the mouse gut microbiota enables custom-made synthetic communities.</title>
        <authorList>
            <person name="Afrizal A."/>
        </authorList>
    </citation>
    <scope>NUCLEOTIDE SEQUENCE</scope>
    <source>
        <strain evidence="1">DSM 29482</strain>
    </source>
</reference>
<organism evidence="1 2">
    <name type="scientific">Anaerosalibacter massiliensis</name>
    <dbReference type="NCBI Taxonomy" id="1347392"/>
    <lineage>
        <taxon>Bacteria</taxon>
        <taxon>Bacillati</taxon>
        <taxon>Bacillota</taxon>
        <taxon>Tissierellia</taxon>
        <taxon>Tissierellales</taxon>
        <taxon>Sporanaerobacteraceae</taxon>
        <taxon>Anaerosalibacter</taxon>
    </lineage>
</organism>
<evidence type="ECO:0000313" key="2">
    <source>
        <dbReference type="Proteomes" id="UP001142078"/>
    </source>
</evidence>
<dbReference type="Proteomes" id="UP001142078">
    <property type="component" value="Unassembled WGS sequence"/>
</dbReference>
<protein>
    <submittedName>
        <fullName evidence="1">Uncharacterized protein</fullName>
    </submittedName>
</protein>
<keyword evidence="2" id="KW-1185">Reference proteome</keyword>